<comment type="subcellular location">
    <subcellularLocation>
        <location evidence="1">Cell outer membrane</location>
        <topology evidence="1">Multi-pass membrane protein</topology>
    </subcellularLocation>
</comment>
<dbReference type="InterPro" id="IPR000531">
    <property type="entry name" value="Beta-barrel_TonB"/>
</dbReference>
<dbReference type="InterPro" id="IPR036942">
    <property type="entry name" value="Beta-barrel_TonB_sf"/>
</dbReference>
<evidence type="ECO:0000256" key="8">
    <source>
        <dbReference type="ARBA" id="ARBA00023136"/>
    </source>
</evidence>
<dbReference type="PANTHER" id="PTHR32552">
    <property type="entry name" value="FERRICHROME IRON RECEPTOR-RELATED"/>
    <property type="match status" value="1"/>
</dbReference>
<keyword evidence="6" id="KW-0406">Ion transport</keyword>
<name>A0A382Y0W4_9ZZZZ</name>
<proteinExistence type="predicted"/>
<dbReference type="EMBL" id="UINC01172051">
    <property type="protein sequence ID" value="SVD76926.1"/>
    <property type="molecule type" value="Genomic_DNA"/>
</dbReference>
<keyword evidence="9" id="KW-0998">Cell outer membrane</keyword>
<keyword evidence="4" id="KW-0812">Transmembrane</keyword>
<evidence type="ECO:0000256" key="4">
    <source>
        <dbReference type="ARBA" id="ARBA00022692"/>
    </source>
</evidence>
<dbReference type="SUPFAM" id="SSF56935">
    <property type="entry name" value="Porins"/>
    <property type="match status" value="1"/>
</dbReference>
<evidence type="ECO:0000313" key="11">
    <source>
        <dbReference type="EMBL" id="SVD76926.1"/>
    </source>
</evidence>
<gene>
    <name evidence="11" type="ORF">METZ01_LOCUS429780</name>
</gene>
<dbReference type="GO" id="GO:0006826">
    <property type="term" value="P:iron ion transport"/>
    <property type="evidence" value="ECO:0007669"/>
    <property type="project" value="UniProtKB-KW"/>
</dbReference>
<keyword evidence="2" id="KW-0813">Transport</keyword>
<sequence length="267" mass="30320">IRPIIKFNPSDNFELTIIGEYIKERSDTQPSINTSIPSQVLARVYGFTGAPFGVERRYVETNVDTFINVDTKGLTVEAIWELDSGTLTSVSNWRETEYLMRGEVDWTTAPMFEIIRNEPHEQQSTELRYSTDINDRTHLTTGIYYFEQDYFLRRDTYINTSGAFTAHIIGLTSQSHQNMAVFAQVDYQINEKLGLTVGGRYTEEEKDFTQNPFGVAIRAPIYADDEWSNFGPKVGLDYQINDDSMVYVSISRGFKSGGFNGRGGTPS</sequence>
<dbReference type="AlphaFoldDB" id="A0A382Y0W4"/>
<keyword evidence="8" id="KW-0472">Membrane</keyword>
<reference evidence="11" key="1">
    <citation type="submission" date="2018-05" db="EMBL/GenBank/DDBJ databases">
        <authorList>
            <person name="Lanie J.A."/>
            <person name="Ng W.-L."/>
            <person name="Kazmierczak K.M."/>
            <person name="Andrzejewski T.M."/>
            <person name="Davidsen T.M."/>
            <person name="Wayne K.J."/>
            <person name="Tettelin H."/>
            <person name="Glass J.I."/>
            <person name="Rusch D."/>
            <person name="Podicherti R."/>
            <person name="Tsui H.-C.T."/>
            <person name="Winkler M.E."/>
        </authorList>
    </citation>
    <scope>NUCLEOTIDE SEQUENCE</scope>
</reference>
<dbReference type="Gene3D" id="2.40.170.20">
    <property type="entry name" value="TonB-dependent receptor, beta-barrel domain"/>
    <property type="match status" value="1"/>
</dbReference>
<keyword evidence="7" id="KW-0798">TonB box</keyword>
<feature type="non-terminal residue" evidence="11">
    <location>
        <position position="267"/>
    </location>
</feature>
<evidence type="ECO:0000259" key="10">
    <source>
        <dbReference type="Pfam" id="PF00593"/>
    </source>
</evidence>
<keyword evidence="5" id="KW-0408">Iron</keyword>
<evidence type="ECO:0000256" key="1">
    <source>
        <dbReference type="ARBA" id="ARBA00004571"/>
    </source>
</evidence>
<dbReference type="GO" id="GO:0009279">
    <property type="term" value="C:cell outer membrane"/>
    <property type="evidence" value="ECO:0007669"/>
    <property type="project" value="UniProtKB-SubCell"/>
</dbReference>
<dbReference type="PANTHER" id="PTHR32552:SF81">
    <property type="entry name" value="TONB-DEPENDENT OUTER MEMBRANE RECEPTOR"/>
    <property type="match status" value="1"/>
</dbReference>
<evidence type="ECO:0000256" key="2">
    <source>
        <dbReference type="ARBA" id="ARBA00022448"/>
    </source>
</evidence>
<organism evidence="11">
    <name type="scientific">marine metagenome</name>
    <dbReference type="NCBI Taxonomy" id="408172"/>
    <lineage>
        <taxon>unclassified sequences</taxon>
        <taxon>metagenomes</taxon>
        <taxon>ecological metagenomes</taxon>
    </lineage>
</organism>
<accession>A0A382Y0W4</accession>
<evidence type="ECO:0000256" key="3">
    <source>
        <dbReference type="ARBA" id="ARBA00022496"/>
    </source>
</evidence>
<dbReference type="InterPro" id="IPR039426">
    <property type="entry name" value="TonB-dep_rcpt-like"/>
</dbReference>
<dbReference type="Pfam" id="PF00593">
    <property type="entry name" value="TonB_dep_Rec_b-barrel"/>
    <property type="match status" value="1"/>
</dbReference>
<evidence type="ECO:0000256" key="6">
    <source>
        <dbReference type="ARBA" id="ARBA00023065"/>
    </source>
</evidence>
<keyword evidence="3" id="KW-0410">Iron transport</keyword>
<evidence type="ECO:0000256" key="7">
    <source>
        <dbReference type="ARBA" id="ARBA00023077"/>
    </source>
</evidence>
<protein>
    <recommendedName>
        <fullName evidence="10">TonB-dependent receptor-like beta-barrel domain-containing protein</fullName>
    </recommendedName>
</protein>
<evidence type="ECO:0000256" key="5">
    <source>
        <dbReference type="ARBA" id="ARBA00023004"/>
    </source>
</evidence>
<evidence type="ECO:0000256" key="9">
    <source>
        <dbReference type="ARBA" id="ARBA00023237"/>
    </source>
</evidence>
<feature type="non-terminal residue" evidence="11">
    <location>
        <position position="1"/>
    </location>
</feature>
<feature type="domain" description="TonB-dependent receptor-like beta-barrel" evidence="10">
    <location>
        <begin position="59"/>
        <end position="264"/>
    </location>
</feature>